<sequence>NKLLIPSDLEELYQLYSRDIDEGQLIHDLKIHSPHSITGGINSNKLSIPTTLPILSQIAEEDLTSASTSVTSFHLSTNVSRRNNPTTLLPNRTLSDQDLFTHVNDYTTNNNNNHHHQNESGQDLTSITTNKPISYAHFNFDQSSKQLAKGNSMVSMSSDSVDVSVHNGDTMTNGITRRKVHTTSPPNDSTAEASPTLYKNNNVKNKVKLRKQTQNIAARAAQRRANLHHKELMEDMGSAFSSEPIVSKENTTSAFGLEVTGVKPKKTVTINDPAGVCNYNFIFKGKQSIPA</sequence>
<accession>A0A820AX89</accession>
<reference evidence="1" key="1">
    <citation type="submission" date="2021-02" db="EMBL/GenBank/DDBJ databases">
        <authorList>
            <person name="Nowell W R."/>
        </authorList>
    </citation>
    <scope>NUCLEOTIDE SEQUENCE</scope>
</reference>
<organism evidence="1 2">
    <name type="scientific">Rotaria sordida</name>
    <dbReference type="NCBI Taxonomy" id="392033"/>
    <lineage>
        <taxon>Eukaryota</taxon>
        <taxon>Metazoa</taxon>
        <taxon>Spiralia</taxon>
        <taxon>Gnathifera</taxon>
        <taxon>Rotifera</taxon>
        <taxon>Eurotatoria</taxon>
        <taxon>Bdelloidea</taxon>
        <taxon>Philodinida</taxon>
        <taxon>Philodinidae</taxon>
        <taxon>Rotaria</taxon>
    </lineage>
</organism>
<dbReference type="AlphaFoldDB" id="A0A820AX89"/>
<name>A0A820AX89_9BILA</name>
<feature type="non-terminal residue" evidence="1">
    <location>
        <position position="1"/>
    </location>
</feature>
<comment type="caution">
    <text evidence="1">The sequence shown here is derived from an EMBL/GenBank/DDBJ whole genome shotgun (WGS) entry which is preliminary data.</text>
</comment>
<gene>
    <name evidence="1" type="ORF">OTI717_LOCUS38289</name>
</gene>
<protein>
    <submittedName>
        <fullName evidence="1">Uncharacterized protein</fullName>
    </submittedName>
</protein>
<dbReference type="Proteomes" id="UP000663823">
    <property type="component" value="Unassembled WGS sequence"/>
</dbReference>
<proteinExistence type="predicted"/>
<evidence type="ECO:0000313" key="2">
    <source>
        <dbReference type="Proteomes" id="UP000663823"/>
    </source>
</evidence>
<evidence type="ECO:0000313" key="1">
    <source>
        <dbReference type="EMBL" id="CAF4194093.1"/>
    </source>
</evidence>
<dbReference type="EMBL" id="CAJOAX010020333">
    <property type="protein sequence ID" value="CAF4194093.1"/>
    <property type="molecule type" value="Genomic_DNA"/>
</dbReference>